<keyword evidence="5" id="KW-1185">Reference proteome</keyword>
<comment type="function">
    <text evidence="1">Involved in the post-translational conjugation of arginine to the N-terminal aspartate or glutamate of a protein. This arginylation is required for degradation of the protein via the ubiquitin pathway.</text>
</comment>
<dbReference type="Pfam" id="PF04377">
    <property type="entry name" value="ATE_C"/>
    <property type="match status" value="1"/>
</dbReference>
<dbReference type="InterPro" id="IPR030700">
    <property type="entry name" value="N-end_Aminoacyl_Trfase"/>
</dbReference>
<dbReference type="PANTHER" id="PTHR21367:SF1">
    <property type="entry name" value="ARGINYL-TRNA--PROTEIN TRANSFERASE 1"/>
    <property type="match status" value="1"/>
</dbReference>
<organism evidence="4 5">
    <name type="scientific">Modicella reniformis</name>
    <dbReference type="NCBI Taxonomy" id="1440133"/>
    <lineage>
        <taxon>Eukaryota</taxon>
        <taxon>Fungi</taxon>
        <taxon>Fungi incertae sedis</taxon>
        <taxon>Mucoromycota</taxon>
        <taxon>Mortierellomycotina</taxon>
        <taxon>Mortierellomycetes</taxon>
        <taxon>Mortierellales</taxon>
        <taxon>Mortierellaceae</taxon>
        <taxon>Modicella</taxon>
    </lineage>
</organism>
<dbReference type="PIRSF" id="PIRSF037207">
    <property type="entry name" value="ATE1_euk"/>
    <property type="match status" value="1"/>
</dbReference>
<gene>
    <name evidence="4" type="primary">ATE1_1</name>
    <name evidence="4" type="ORF">BGZ65_003485</name>
</gene>
<keyword evidence="1 4" id="KW-0808">Transferase</keyword>
<comment type="catalytic activity">
    <reaction evidence="1">
        <text>an N-terminal L-alpha-aminoacyl-[protein] + L-arginyl-tRNA(Arg) = an N-terminal L-arginyl-L-aminoacyl-[protein] + tRNA(Arg) + H(+)</text>
        <dbReference type="Rhea" id="RHEA:10208"/>
        <dbReference type="Rhea" id="RHEA-COMP:9658"/>
        <dbReference type="Rhea" id="RHEA-COMP:9673"/>
        <dbReference type="Rhea" id="RHEA-COMP:10636"/>
        <dbReference type="Rhea" id="RHEA-COMP:10638"/>
        <dbReference type="ChEBI" id="CHEBI:15378"/>
        <dbReference type="ChEBI" id="CHEBI:78442"/>
        <dbReference type="ChEBI" id="CHEBI:78513"/>
        <dbReference type="ChEBI" id="CHEBI:78597"/>
        <dbReference type="ChEBI" id="CHEBI:83562"/>
        <dbReference type="EC" id="2.3.2.8"/>
    </reaction>
</comment>
<protein>
    <recommendedName>
        <fullName evidence="1">Arginyl-tRNA--protein transferase 1</fullName>
        <shortName evidence="1">Arginyltransferase 1</shortName>
        <shortName evidence="1">R-transferase 1</shortName>
        <ecNumber evidence="1">2.3.2.8</ecNumber>
    </recommendedName>
    <alternativeName>
        <fullName evidence="1">Arginine-tRNA--protein transferase 1</fullName>
    </alternativeName>
</protein>
<evidence type="ECO:0000313" key="4">
    <source>
        <dbReference type="EMBL" id="KAF9981865.1"/>
    </source>
</evidence>
<sequence length="383" mass="43322">MDKAETQSDWKQFKVVLEPATFSQEKYDLYCLYQQEIHRVPSSMLSRESFDGSITRTPLMTETTVVDQESLGFVGYGTYHQCYYLDGKLIAVSVLDILPRYISSGYYYYDPSLSSLSLGRYSTLREIALIQEIKAIPGFEAMEYYTMGHYVSSAPKTHYKASYHPSYLLDPETYGWVPFEKCIHLLQSKRYFAFSASELFHPRVKGLLITITAEKRAREKTSTIKEEQQRVAVDDNRSSCCPMETEDAPDIEALGIREPPPSHSSDEEGGGEREGEGFSYNKRKRSLQDGSPAPSEYMRSGKRPSLTPPPGPPLSLLPPPGMMNPDDVTDQDLSQIVVFQNDNAMMLTDSESFKNDKAVVKAMREYYSVVGPILAPRMLVFAQ</sequence>
<dbReference type="Proteomes" id="UP000749646">
    <property type="component" value="Unassembled WGS sequence"/>
</dbReference>
<name>A0A9P6M9A2_9FUNG</name>
<dbReference type="PANTHER" id="PTHR21367">
    <property type="entry name" value="ARGININE-TRNA-PROTEIN TRANSFERASE 1"/>
    <property type="match status" value="1"/>
</dbReference>
<dbReference type="GO" id="GO:0004057">
    <property type="term" value="F:arginyl-tRNA--protein transferase activity"/>
    <property type="evidence" value="ECO:0007669"/>
    <property type="project" value="UniProtKB-EC"/>
</dbReference>
<evidence type="ECO:0000313" key="5">
    <source>
        <dbReference type="Proteomes" id="UP000749646"/>
    </source>
</evidence>
<keyword evidence="1" id="KW-0012">Acyltransferase</keyword>
<dbReference type="InterPro" id="IPR017137">
    <property type="entry name" value="Arg-tRNA-P_Trfase_1_euk"/>
</dbReference>
<comment type="caution">
    <text evidence="4">The sequence shown here is derived from an EMBL/GenBank/DDBJ whole genome shotgun (WGS) entry which is preliminary data.</text>
</comment>
<dbReference type="OrthoDB" id="74183at2759"/>
<dbReference type="EC" id="2.3.2.8" evidence="1"/>
<keyword evidence="1" id="KW-0833">Ubl conjugation pathway</keyword>
<reference evidence="4" key="1">
    <citation type="journal article" date="2020" name="Fungal Divers.">
        <title>Resolving the Mortierellaceae phylogeny through synthesis of multi-gene phylogenetics and phylogenomics.</title>
        <authorList>
            <person name="Vandepol N."/>
            <person name="Liber J."/>
            <person name="Desiro A."/>
            <person name="Na H."/>
            <person name="Kennedy M."/>
            <person name="Barry K."/>
            <person name="Grigoriev I.V."/>
            <person name="Miller A.N."/>
            <person name="O'Donnell K."/>
            <person name="Stajich J.E."/>
            <person name="Bonito G."/>
        </authorList>
    </citation>
    <scope>NUCLEOTIDE SEQUENCE</scope>
    <source>
        <strain evidence="4">MES-2147</strain>
    </source>
</reference>
<feature type="domain" description="N-end rule aminoacyl transferase C-terminal" evidence="3">
    <location>
        <begin position="25"/>
        <end position="170"/>
    </location>
</feature>
<evidence type="ECO:0000259" key="3">
    <source>
        <dbReference type="Pfam" id="PF04377"/>
    </source>
</evidence>
<feature type="region of interest" description="Disordered" evidence="2">
    <location>
        <begin position="217"/>
        <end position="326"/>
    </location>
</feature>
<comment type="similarity">
    <text evidence="1">Belongs to the R-transferase family.</text>
</comment>
<proteinExistence type="inferred from homology"/>
<evidence type="ECO:0000256" key="2">
    <source>
        <dbReference type="SAM" id="MobiDB-lite"/>
    </source>
</evidence>
<dbReference type="InterPro" id="IPR007472">
    <property type="entry name" value="N-end_Aminoacyl_Trfase_C"/>
</dbReference>
<dbReference type="EMBL" id="JAAAHW010003650">
    <property type="protein sequence ID" value="KAF9981865.1"/>
    <property type="molecule type" value="Genomic_DNA"/>
</dbReference>
<evidence type="ECO:0000256" key="1">
    <source>
        <dbReference type="PIRNR" id="PIRNR037207"/>
    </source>
</evidence>
<feature type="compositionally biased region" description="Pro residues" evidence="2">
    <location>
        <begin position="306"/>
        <end position="322"/>
    </location>
</feature>
<dbReference type="GO" id="GO:0005737">
    <property type="term" value="C:cytoplasm"/>
    <property type="evidence" value="ECO:0007669"/>
    <property type="project" value="TreeGrafter"/>
</dbReference>
<feature type="compositionally biased region" description="Basic and acidic residues" evidence="2">
    <location>
        <begin position="264"/>
        <end position="276"/>
    </location>
</feature>
<feature type="compositionally biased region" description="Basic and acidic residues" evidence="2">
    <location>
        <begin position="217"/>
        <end position="237"/>
    </location>
</feature>
<accession>A0A9P6M9A2</accession>
<dbReference type="AlphaFoldDB" id="A0A9P6M9A2"/>